<keyword evidence="2" id="KW-0560">Oxidoreductase</keyword>
<dbReference type="Proteomes" id="UP000054226">
    <property type="component" value="Unassembled WGS sequence"/>
</dbReference>
<protein>
    <submittedName>
        <fullName evidence="3">Short-chain dehydrogenase/reductase SDR</fullName>
    </submittedName>
</protein>
<dbReference type="PRINTS" id="PR00081">
    <property type="entry name" value="GDHRDH"/>
</dbReference>
<dbReference type="PRINTS" id="PR00080">
    <property type="entry name" value="SDRFAMILY"/>
</dbReference>
<organism evidence="3 4">
    <name type="scientific">Amycolatopsis decaplanina DSM 44594</name>
    <dbReference type="NCBI Taxonomy" id="1284240"/>
    <lineage>
        <taxon>Bacteria</taxon>
        <taxon>Bacillati</taxon>
        <taxon>Actinomycetota</taxon>
        <taxon>Actinomycetes</taxon>
        <taxon>Pseudonocardiales</taxon>
        <taxon>Pseudonocardiaceae</taxon>
        <taxon>Amycolatopsis</taxon>
    </lineage>
</organism>
<comment type="similarity">
    <text evidence="1">Belongs to the short-chain dehydrogenases/reductases (SDR) family.</text>
</comment>
<comment type="caution">
    <text evidence="3">The sequence shown here is derived from an EMBL/GenBank/DDBJ whole genome shotgun (WGS) entry which is preliminary data.</text>
</comment>
<dbReference type="InterPro" id="IPR050259">
    <property type="entry name" value="SDR"/>
</dbReference>
<evidence type="ECO:0000313" key="4">
    <source>
        <dbReference type="Proteomes" id="UP000054226"/>
    </source>
</evidence>
<keyword evidence="4" id="KW-1185">Reference proteome</keyword>
<dbReference type="FunFam" id="3.40.50.720:FF:000173">
    <property type="entry name" value="3-oxoacyl-[acyl-carrier protein] reductase"/>
    <property type="match status" value="1"/>
</dbReference>
<dbReference type="InterPro" id="IPR036291">
    <property type="entry name" value="NAD(P)-bd_dom_sf"/>
</dbReference>
<dbReference type="PANTHER" id="PTHR42879">
    <property type="entry name" value="3-OXOACYL-(ACYL-CARRIER-PROTEIN) REDUCTASE"/>
    <property type="match status" value="1"/>
</dbReference>
<dbReference type="PANTHER" id="PTHR42879:SF2">
    <property type="entry name" value="3-OXOACYL-[ACYL-CARRIER-PROTEIN] REDUCTASE FABG"/>
    <property type="match status" value="1"/>
</dbReference>
<dbReference type="InterPro" id="IPR020904">
    <property type="entry name" value="Sc_DH/Rdtase_CS"/>
</dbReference>
<sequence>MTDPKSVDEAAGEVDERLGPVGVLVNNAGITDPGRFVDIDVASWNAVVDVSVAGTVNMMQRMVPDMMRRKAGRIVNITSVSAQNGGGVFGGAHYAAAKSSVAGLTRAVSRECAHAGVTVNAVAPGLIDTDIRGEVDPALIAEVVSGIPVGRMGTAEEVAATVAFLCGIEAAYITGATIDINGGLYLR</sequence>
<dbReference type="GO" id="GO:0032787">
    <property type="term" value="P:monocarboxylic acid metabolic process"/>
    <property type="evidence" value="ECO:0007669"/>
    <property type="project" value="UniProtKB-ARBA"/>
</dbReference>
<dbReference type="AlphaFoldDB" id="M2YA37"/>
<dbReference type="EMBL" id="AOHO01000078">
    <property type="protein sequence ID" value="EME51767.1"/>
    <property type="molecule type" value="Genomic_DNA"/>
</dbReference>
<reference evidence="3 4" key="1">
    <citation type="journal article" date="2013" name="Genome Announc.">
        <title>Draft Genome Sequence of Amycolatopsis decaplanina Strain DSM 44594T.</title>
        <authorList>
            <person name="Kaur N."/>
            <person name="Kumar S."/>
            <person name="Bala M."/>
            <person name="Raghava G.P."/>
            <person name="Mayilraj S."/>
        </authorList>
    </citation>
    <scope>NUCLEOTIDE SEQUENCE [LARGE SCALE GENOMIC DNA]</scope>
    <source>
        <strain evidence="3 4">DSM 44594</strain>
    </source>
</reference>
<evidence type="ECO:0000313" key="3">
    <source>
        <dbReference type="EMBL" id="EME51767.1"/>
    </source>
</evidence>
<dbReference type="Pfam" id="PF13561">
    <property type="entry name" value="adh_short_C2"/>
    <property type="match status" value="1"/>
</dbReference>
<dbReference type="GO" id="GO:0016491">
    <property type="term" value="F:oxidoreductase activity"/>
    <property type="evidence" value="ECO:0007669"/>
    <property type="project" value="UniProtKB-KW"/>
</dbReference>
<proteinExistence type="inferred from homology"/>
<dbReference type="PROSITE" id="PS00061">
    <property type="entry name" value="ADH_SHORT"/>
    <property type="match status" value="1"/>
</dbReference>
<dbReference type="SUPFAM" id="SSF51735">
    <property type="entry name" value="NAD(P)-binding Rossmann-fold domains"/>
    <property type="match status" value="1"/>
</dbReference>
<evidence type="ECO:0000256" key="1">
    <source>
        <dbReference type="ARBA" id="ARBA00006484"/>
    </source>
</evidence>
<dbReference type="PATRIC" id="fig|1284240.4.peg.7412"/>
<dbReference type="InterPro" id="IPR002347">
    <property type="entry name" value="SDR_fam"/>
</dbReference>
<dbReference type="Gene3D" id="3.40.50.720">
    <property type="entry name" value="NAD(P)-binding Rossmann-like Domain"/>
    <property type="match status" value="1"/>
</dbReference>
<evidence type="ECO:0000256" key="2">
    <source>
        <dbReference type="ARBA" id="ARBA00023002"/>
    </source>
</evidence>
<accession>M2YA37</accession>
<gene>
    <name evidence="3" type="ORF">H074_36329</name>
</gene>
<name>M2YA37_9PSEU</name>